<proteinExistence type="predicted"/>
<sequence>MPVLVRFTHTDSPMTAGREDDAWDASNVAHIALFAHPSCTRNPRLSSQRDIDLYQLGPSLPNRDHEEQPPYATHLEPLLDHLQALRVTDRPL</sequence>
<name>A0A165AU98_9APHY</name>
<dbReference type="RefSeq" id="XP_040757411.1">
    <property type="nucleotide sequence ID" value="XM_040910356.1"/>
</dbReference>
<dbReference type="Proteomes" id="UP000076871">
    <property type="component" value="Unassembled WGS sequence"/>
</dbReference>
<reference evidence="2 3" key="1">
    <citation type="journal article" date="2016" name="Mol. Biol. Evol.">
        <title>Comparative Genomics of Early-Diverging Mushroom-Forming Fungi Provides Insights into the Origins of Lignocellulose Decay Capabilities.</title>
        <authorList>
            <person name="Nagy L.G."/>
            <person name="Riley R."/>
            <person name="Tritt A."/>
            <person name="Adam C."/>
            <person name="Daum C."/>
            <person name="Floudas D."/>
            <person name="Sun H."/>
            <person name="Yadav J.S."/>
            <person name="Pangilinan J."/>
            <person name="Larsson K.H."/>
            <person name="Matsuura K."/>
            <person name="Barry K."/>
            <person name="Labutti K."/>
            <person name="Kuo R."/>
            <person name="Ohm R.A."/>
            <person name="Bhattacharya S.S."/>
            <person name="Shirouzu T."/>
            <person name="Yoshinaga Y."/>
            <person name="Martin F.M."/>
            <person name="Grigoriev I.V."/>
            <person name="Hibbett D.S."/>
        </authorList>
    </citation>
    <scope>NUCLEOTIDE SEQUENCE [LARGE SCALE GENOMIC DNA]</scope>
    <source>
        <strain evidence="2 3">93-53</strain>
    </source>
</reference>
<gene>
    <name evidence="1" type="ORF">LAESUDRAFT_732991</name>
    <name evidence="2" type="ORF">LAESUDRAFT_733003</name>
</gene>
<accession>A0A165AU98</accession>
<dbReference type="GeneID" id="63827385"/>
<evidence type="ECO:0000313" key="3">
    <source>
        <dbReference type="Proteomes" id="UP000076871"/>
    </source>
</evidence>
<dbReference type="EMBL" id="KV427735">
    <property type="protein sequence ID" value="KZS99675.1"/>
    <property type="molecule type" value="Genomic_DNA"/>
</dbReference>
<evidence type="ECO:0000313" key="1">
    <source>
        <dbReference type="EMBL" id="KZS99670.1"/>
    </source>
</evidence>
<organism evidence="2 3">
    <name type="scientific">Laetiporus sulphureus 93-53</name>
    <dbReference type="NCBI Taxonomy" id="1314785"/>
    <lineage>
        <taxon>Eukaryota</taxon>
        <taxon>Fungi</taxon>
        <taxon>Dikarya</taxon>
        <taxon>Basidiomycota</taxon>
        <taxon>Agaricomycotina</taxon>
        <taxon>Agaricomycetes</taxon>
        <taxon>Polyporales</taxon>
        <taxon>Laetiporus</taxon>
    </lineage>
</organism>
<dbReference type="EMBL" id="KV427735">
    <property type="protein sequence ID" value="KZS99670.1"/>
    <property type="molecule type" value="Genomic_DNA"/>
</dbReference>
<keyword evidence="3" id="KW-1185">Reference proteome</keyword>
<protein>
    <submittedName>
        <fullName evidence="2">Uncharacterized protein</fullName>
    </submittedName>
</protein>
<dbReference type="AlphaFoldDB" id="A0A165AU98"/>
<evidence type="ECO:0000313" key="2">
    <source>
        <dbReference type="EMBL" id="KZS99675.1"/>
    </source>
</evidence>